<feature type="transmembrane region" description="Helical" evidence="1">
    <location>
        <begin position="216"/>
        <end position="236"/>
    </location>
</feature>
<feature type="transmembrane region" description="Helical" evidence="1">
    <location>
        <begin position="56"/>
        <end position="78"/>
    </location>
</feature>
<accession>A0A2D0NAU8</accession>
<proteinExistence type="predicted"/>
<protein>
    <submittedName>
        <fullName evidence="2">Uncharacterized protein</fullName>
    </submittedName>
</protein>
<keyword evidence="1" id="KW-0472">Membrane</keyword>
<gene>
    <name evidence="2" type="ORF">CRP01_16055</name>
</gene>
<keyword evidence="1" id="KW-1133">Transmembrane helix</keyword>
<keyword evidence="3" id="KW-1185">Reference proteome</keyword>
<sequence>MVLRALVRRKIVFILMLVIPAVFLGVVEFTTSERILPFRLASLDEETFIEISEKRISFIFFAVASAGFLVAFLALNLIQKGRGVNKRLVICGYHPLELLIAILGALAFMIVGIALYIGLLTHTFYPVEHLPAFIFSLMLIGLVYGCYGLAAGSLIRGELEGILLIVLLVNIDVGWLQNPLFYAEAQNQIIIRFLPAYYPAQSAIITSFTDYSPASANIYSIGYGAIFLLISMLIFFHEMRVKS</sequence>
<feature type="transmembrane region" description="Helical" evidence="1">
    <location>
        <begin position="130"/>
        <end position="150"/>
    </location>
</feature>
<reference evidence="2 3" key="1">
    <citation type="submission" date="2017-10" db="EMBL/GenBank/DDBJ databases">
        <title>The draft genome sequence of Lewinella nigricans NBRC 102662.</title>
        <authorList>
            <person name="Wang K."/>
        </authorList>
    </citation>
    <scope>NUCLEOTIDE SEQUENCE [LARGE SCALE GENOMIC DNA]</scope>
    <source>
        <strain evidence="2 3">NBRC 102662</strain>
    </source>
</reference>
<evidence type="ECO:0000313" key="2">
    <source>
        <dbReference type="EMBL" id="PHN05508.1"/>
    </source>
</evidence>
<dbReference type="EMBL" id="PDUD01000021">
    <property type="protein sequence ID" value="PHN05508.1"/>
    <property type="molecule type" value="Genomic_DNA"/>
</dbReference>
<evidence type="ECO:0000256" key="1">
    <source>
        <dbReference type="SAM" id="Phobius"/>
    </source>
</evidence>
<organism evidence="2 3">
    <name type="scientific">Flavilitoribacter nigricans (strain ATCC 23147 / DSM 23189 / NBRC 102662 / NCIMB 1420 / SS-2)</name>
    <name type="common">Lewinella nigricans</name>
    <dbReference type="NCBI Taxonomy" id="1122177"/>
    <lineage>
        <taxon>Bacteria</taxon>
        <taxon>Pseudomonadati</taxon>
        <taxon>Bacteroidota</taxon>
        <taxon>Saprospiria</taxon>
        <taxon>Saprospirales</taxon>
        <taxon>Lewinellaceae</taxon>
        <taxon>Flavilitoribacter</taxon>
    </lineage>
</organism>
<comment type="caution">
    <text evidence="2">The sequence shown here is derived from an EMBL/GenBank/DDBJ whole genome shotgun (WGS) entry which is preliminary data.</text>
</comment>
<feature type="transmembrane region" description="Helical" evidence="1">
    <location>
        <begin position="162"/>
        <end position="182"/>
    </location>
</feature>
<feature type="transmembrane region" description="Helical" evidence="1">
    <location>
        <begin position="12"/>
        <end position="36"/>
    </location>
</feature>
<dbReference type="Proteomes" id="UP000223913">
    <property type="component" value="Unassembled WGS sequence"/>
</dbReference>
<name>A0A2D0NAU8_FLAN2</name>
<feature type="transmembrane region" description="Helical" evidence="1">
    <location>
        <begin position="98"/>
        <end position="118"/>
    </location>
</feature>
<evidence type="ECO:0000313" key="3">
    <source>
        <dbReference type="Proteomes" id="UP000223913"/>
    </source>
</evidence>
<keyword evidence="1" id="KW-0812">Transmembrane</keyword>
<dbReference type="AlphaFoldDB" id="A0A2D0NAU8"/>